<evidence type="ECO:0000256" key="1">
    <source>
        <dbReference type="ARBA" id="ARBA00010613"/>
    </source>
</evidence>
<comment type="similarity">
    <text evidence="1">Belongs to the carbon-nitrogen hydrolase superfamily. NIT1/NIT2 family.</text>
</comment>
<dbReference type="Pfam" id="PF00795">
    <property type="entry name" value="CN_hydrolase"/>
    <property type="match status" value="1"/>
</dbReference>
<dbReference type="EMBL" id="CP020773">
    <property type="protein sequence ID" value="ARJ50213.1"/>
    <property type="molecule type" value="Genomic_DNA"/>
</dbReference>
<dbReference type="CDD" id="cd07583">
    <property type="entry name" value="nitrilase_5"/>
    <property type="match status" value="1"/>
</dbReference>
<dbReference type="PANTHER" id="PTHR23088">
    <property type="entry name" value="NITRILASE-RELATED"/>
    <property type="match status" value="1"/>
</dbReference>
<name>A0AAC9RMU7_9STAP</name>
<dbReference type="InterPro" id="IPR003010">
    <property type="entry name" value="C-N_Hydrolase"/>
</dbReference>
<feature type="domain" description="CN hydrolase" evidence="2">
    <location>
        <begin position="1"/>
        <end position="239"/>
    </location>
</feature>
<dbReference type="RefSeq" id="WP_085236660.1">
    <property type="nucleotide sequence ID" value="NZ_CP020773.1"/>
</dbReference>
<evidence type="ECO:0000313" key="3">
    <source>
        <dbReference type="EMBL" id="ARJ50213.1"/>
    </source>
</evidence>
<keyword evidence="3" id="KW-0378">Hydrolase</keyword>
<proteinExistence type="inferred from homology"/>
<sequence length="271" mass="30849">MQIQLFQFNVAYGDIQQNMQKISTLFEHHLDNQTDVVVLPEMWNNGYALDALQNKADTDLNQSYPFIKTLAKQYHVDVIAGSVSNKKNEGIYNTAFAVNRQGEKIFEYDKIHLVPMLNEPEFLTQGETVPYPFSLSDGTSVSQIICYDLRFPELSRYPAAQGAKIMFYVAQWPQVRLSHWRQLLQARAIENDMYVVAVNGSGNDGKTTYAGHSMVIDPNGEIIAEASTDEAVITVKLDLQQVDEQRLAIPVFDNMRPDVYRYGQKVKRLSE</sequence>
<dbReference type="SUPFAM" id="SSF56317">
    <property type="entry name" value="Carbon-nitrogen hydrolase"/>
    <property type="match status" value="1"/>
</dbReference>
<accession>A0AAC9RMU7</accession>
<reference evidence="3 4" key="1">
    <citation type="submission" date="2017-04" db="EMBL/GenBank/DDBJ databases">
        <authorList>
            <person name="Veseli I.A."/>
            <person name="Tang C."/>
            <person name="Pombert J.-F."/>
        </authorList>
    </citation>
    <scope>NUCLEOTIDE SEQUENCE [LARGE SCALE GENOMIC DNA]</scope>
    <source>
        <strain evidence="3 4">ATCC 700373</strain>
    </source>
</reference>
<dbReference type="PANTHER" id="PTHR23088:SF27">
    <property type="entry name" value="DEAMINATED GLUTATHIONE AMIDASE"/>
    <property type="match status" value="1"/>
</dbReference>
<organism evidence="3 4">
    <name type="scientific">Staphylococcus lutrae</name>
    <dbReference type="NCBI Taxonomy" id="155085"/>
    <lineage>
        <taxon>Bacteria</taxon>
        <taxon>Bacillati</taxon>
        <taxon>Bacillota</taxon>
        <taxon>Bacilli</taxon>
        <taxon>Bacillales</taxon>
        <taxon>Staphylococcaceae</taxon>
        <taxon>Staphylococcus</taxon>
    </lineage>
</organism>
<protein>
    <submittedName>
        <fullName evidence="3">Carbon-nitrogen hydrolase</fullName>
    </submittedName>
</protein>
<dbReference type="InterPro" id="IPR036526">
    <property type="entry name" value="C-N_Hydrolase_sf"/>
</dbReference>
<dbReference type="Proteomes" id="UP000242864">
    <property type="component" value="Chromosome"/>
</dbReference>
<dbReference type="Gene3D" id="3.60.110.10">
    <property type="entry name" value="Carbon-nitrogen hydrolase"/>
    <property type="match status" value="1"/>
</dbReference>
<dbReference type="PROSITE" id="PS50263">
    <property type="entry name" value="CN_HYDROLASE"/>
    <property type="match status" value="1"/>
</dbReference>
<gene>
    <name evidence="3" type="ORF">B5P37_02195</name>
</gene>
<dbReference type="AlphaFoldDB" id="A0AAC9RMU7"/>
<dbReference type="GO" id="GO:0016787">
    <property type="term" value="F:hydrolase activity"/>
    <property type="evidence" value="ECO:0007669"/>
    <property type="project" value="UniProtKB-KW"/>
</dbReference>
<evidence type="ECO:0000313" key="4">
    <source>
        <dbReference type="Proteomes" id="UP000242864"/>
    </source>
</evidence>
<dbReference type="KEGG" id="slz:B5P37_02195"/>
<evidence type="ECO:0000259" key="2">
    <source>
        <dbReference type="PROSITE" id="PS50263"/>
    </source>
</evidence>
<keyword evidence="4" id="KW-1185">Reference proteome</keyword>